<accession>A0A5B7EZZ1</accession>
<name>A0A5B7EZZ1_PORTR</name>
<reference evidence="5 6" key="1">
    <citation type="submission" date="2019-05" db="EMBL/GenBank/DDBJ databases">
        <title>Another draft genome of Portunus trituberculatus and its Hox gene families provides insights of decapod evolution.</title>
        <authorList>
            <person name="Jeong J.-H."/>
            <person name="Song I."/>
            <person name="Kim S."/>
            <person name="Choi T."/>
            <person name="Kim D."/>
            <person name="Ryu S."/>
            <person name="Kim W."/>
        </authorList>
    </citation>
    <scope>NUCLEOTIDE SEQUENCE [LARGE SCALE GENOMIC DNA]</scope>
    <source>
        <tissue evidence="5">Muscle</tissue>
    </source>
</reference>
<dbReference type="PANTHER" id="PTHR45704">
    <property type="entry name" value="RAS-LIKE FAMILY MEMBER 11"/>
    <property type="match status" value="1"/>
</dbReference>
<evidence type="ECO:0000256" key="1">
    <source>
        <dbReference type="ARBA" id="ARBA00008344"/>
    </source>
</evidence>
<sequence length="109" mass="12500">MPFHVESERVQRTEQGDNTLPTMEICQCDCYLVVYSVAERDTFLTANQLLHAIFKLRPHSPRPPITLLGNKQDLEHSRQIYVFTLHGGISRYAALHLGTAVVWSCSKFR</sequence>
<protein>
    <recommendedName>
        <fullName evidence="2">small monomeric GTPase</fullName>
        <ecNumber evidence="2">3.6.5.2</ecNumber>
    </recommendedName>
</protein>
<comment type="caution">
    <text evidence="5">The sequence shown here is derived from an EMBL/GenBank/DDBJ whole genome shotgun (WGS) entry which is preliminary data.</text>
</comment>
<dbReference type="Gene3D" id="3.40.50.300">
    <property type="entry name" value="P-loop containing nucleotide triphosphate hydrolases"/>
    <property type="match status" value="1"/>
</dbReference>
<dbReference type="GO" id="GO:0003925">
    <property type="term" value="F:G protein activity"/>
    <property type="evidence" value="ECO:0007669"/>
    <property type="project" value="UniProtKB-EC"/>
</dbReference>
<comment type="similarity">
    <text evidence="1">Belongs to the small GTPase superfamily. Ras family.</text>
</comment>
<evidence type="ECO:0000313" key="5">
    <source>
        <dbReference type="EMBL" id="MPC39822.1"/>
    </source>
</evidence>
<dbReference type="Pfam" id="PF00071">
    <property type="entry name" value="Ras"/>
    <property type="match status" value="1"/>
</dbReference>
<gene>
    <name evidence="5" type="ORF">E2C01_033371</name>
</gene>
<evidence type="ECO:0000256" key="2">
    <source>
        <dbReference type="ARBA" id="ARBA00011984"/>
    </source>
</evidence>
<comment type="catalytic activity">
    <reaction evidence="4">
        <text>GTP + H2O = GDP + phosphate + H(+)</text>
        <dbReference type="Rhea" id="RHEA:19669"/>
        <dbReference type="ChEBI" id="CHEBI:15377"/>
        <dbReference type="ChEBI" id="CHEBI:15378"/>
        <dbReference type="ChEBI" id="CHEBI:37565"/>
        <dbReference type="ChEBI" id="CHEBI:43474"/>
        <dbReference type="ChEBI" id="CHEBI:58189"/>
        <dbReference type="EC" id="3.6.5.2"/>
    </reaction>
</comment>
<organism evidence="5 6">
    <name type="scientific">Portunus trituberculatus</name>
    <name type="common">Swimming crab</name>
    <name type="synonym">Neptunus trituberculatus</name>
    <dbReference type="NCBI Taxonomy" id="210409"/>
    <lineage>
        <taxon>Eukaryota</taxon>
        <taxon>Metazoa</taxon>
        <taxon>Ecdysozoa</taxon>
        <taxon>Arthropoda</taxon>
        <taxon>Crustacea</taxon>
        <taxon>Multicrustacea</taxon>
        <taxon>Malacostraca</taxon>
        <taxon>Eumalacostraca</taxon>
        <taxon>Eucarida</taxon>
        <taxon>Decapoda</taxon>
        <taxon>Pleocyemata</taxon>
        <taxon>Brachyura</taxon>
        <taxon>Eubrachyura</taxon>
        <taxon>Portunoidea</taxon>
        <taxon>Portunidae</taxon>
        <taxon>Portuninae</taxon>
        <taxon>Portunus</taxon>
    </lineage>
</organism>
<evidence type="ECO:0000313" key="6">
    <source>
        <dbReference type="Proteomes" id="UP000324222"/>
    </source>
</evidence>
<dbReference type="Proteomes" id="UP000324222">
    <property type="component" value="Unassembled WGS sequence"/>
</dbReference>
<dbReference type="EC" id="3.6.5.2" evidence="2"/>
<dbReference type="GO" id="GO:0005525">
    <property type="term" value="F:GTP binding"/>
    <property type="evidence" value="ECO:0007669"/>
    <property type="project" value="InterPro"/>
</dbReference>
<proteinExistence type="inferred from homology"/>
<dbReference type="InterPro" id="IPR001806">
    <property type="entry name" value="Small_GTPase"/>
</dbReference>
<evidence type="ECO:0000256" key="4">
    <source>
        <dbReference type="ARBA" id="ARBA00048098"/>
    </source>
</evidence>
<keyword evidence="3" id="KW-0378">Hydrolase</keyword>
<keyword evidence="6" id="KW-1185">Reference proteome</keyword>
<dbReference type="EMBL" id="VSRR010004489">
    <property type="protein sequence ID" value="MPC39822.1"/>
    <property type="molecule type" value="Genomic_DNA"/>
</dbReference>
<dbReference type="InterPro" id="IPR051065">
    <property type="entry name" value="Ras-related_GTPase"/>
</dbReference>
<dbReference type="OrthoDB" id="18798at2759"/>
<dbReference type="AlphaFoldDB" id="A0A5B7EZZ1"/>
<evidence type="ECO:0000256" key="3">
    <source>
        <dbReference type="ARBA" id="ARBA00022801"/>
    </source>
</evidence>
<dbReference type="SUPFAM" id="SSF52540">
    <property type="entry name" value="P-loop containing nucleoside triphosphate hydrolases"/>
    <property type="match status" value="1"/>
</dbReference>
<dbReference type="InterPro" id="IPR027417">
    <property type="entry name" value="P-loop_NTPase"/>
</dbReference>